<dbReference type="STRING" id="1202772.A0A1V9YEF0"/>
<evidence type="ECO:0000313" key="2">
    <source>
        <dbReference type="EMBL" id="OQR84069.1"/>
    </source>
</evidence>
<sequence length="306" mass="32870">MAWAAADMADLTGQVAIVTGANSGIGESTALELARKGAHVVLACRSADKAQAAKERILAVVAEASVECLPLDLANLESVAEFASTFKAAHTRLDVLVNNAGIMAVPHARTAQGFESQFGVNHLGHFALTAQLFECLKSTRPSRVVTLSSLAHRRGAFDFGNLMPAPPQYQAMKAYEQSKLANLVFSYELHRRLTAKGLHHVTSVACHPGWTETNLFPHMWSGGLLPYLFPIVARVALQPAAAGCLPSLYAAVAPGVRGGEYYGPQNFSRWGPPVLEQSTPASHDEAAAKQLWNISEELTKIKFDVE</sequence>
<evidence type="ECO:0000313" key="3">
    <source>
        <dbReference type="Proteomes" id="UP000243579"/>
    </source>
</evidence>
<reference evidence="2 3" key="1">
    <citation type="journal article" date="2014" name="Genome Biol. Evol.">
        <title>The secreted proteins of Achlya hypogyna and Thraustotheca clavata identify the ancestral oomycete secretome and reveal gene acquisitions by horizontal gene transfer.</title>
        <authorList>
            <person name="Misner I."/>
            <person name="Blouin N."/>
            <person name="Leonard G."/>
            <person name="Richards T.A."/>
            <person name="Lane C.E."/>
        </authorList>
    </citation>
    <scope>NUCLEOTIDE SEQUENCE [LARGE SCALE GENOMIC DNA]</scope>
    <source>
        <strain evidence="2 3">ATCC 48635</strain>
    </source>
</reference>
<dbReference type="NCBIfam" id="NF004846">
    <property type="entry name" value="PRK06197.1"/>
    <property type="match status" value="1"/>
</dbReference>
<keyword evidence="1" id="KW-0560">Oxidoreductase</keyword>
<gene>
    <name evidence="2" type="ORF">ACHHYP_13934</name>
</gene>
<dbReference type="CDD" id="cd05327">
    <property type="entry name" value="retinol-DH_like_SDR_c_like"/>
    <property type="match status" value="1"/>
</dbReference>
<name>A0A1V9YEF0_ACHHY</name>
<dbReference type="EMBL" id="JNBR01001943">
    <property type="protein sequence ID" value="OQR84069.1"/>
    <property type="molecule type" value="Genomic_DNA"/>
</dbReference>
<protein>
    <submittedName>
        <fullName evidence="2">Short-chain dehydrogenase</fullName>
    </submittedName>
</protein>
<keyword evidence="3" id="KW-1185">Reference proteome</keyword>
<dbReference type="PRINTS" id="PR00081">
    <property type="entry name" value="GDHRDH"/>
</dbReference>
<accession>A0A1V9YEF0</accession>
<dbReference type="Proteomes" id="UP000243579">
    <property type="component" value="Unassembled WGS sequence"/>
</dbReference>
<dbReference type="PANTHER" id="PTHR43157">
    <property type="entry name" value="PHOSPHATIDYLINOSITOL-GLYCAN BIOSYNTHESIS CLASS F PROTEIN-RELATED"/>
    <property type="match status" value="1"/>
</dbReference>
<dbReference type="PANTHER" id="PTHR43157:SF31">
    <property type="entry name" value="PHOSPHATIDYLINOSITOL-GLYCAN BIOSYNTHESIS CLASS F PROTEIN"/>
    <property type="match status" value="1"/>
</dbReference>
<organism evidence="2 3">
    <name type="scientific">Achlya hypogyna</name>
    <name type="common">Oomycete</name>
    <name type="synonym">Protoachlya hypogyna</name>
    <dbReference type="NCBI Taxonomy" id="1202772"/>
    <lineage>
        <taxon>Eukaryota</taxon>
        <taxon>Sar</taxon>
        <taxon>Stramenopiles</taxon>
        <taxon>Oomycota</taxon>
        <taxon>Saprolegniomycetes</taxon>
        <taxon>Saprolegniales</taxon>
        <taxon>Achlyaceae</taxon>
        <taxon>Achlya</taxon>
    </lineage>
</organism>
<dbReference type="AlphaFoldDB" id="A0A1V9YEF0"/>
<evidence type="ECO:0000256" key="1">
    <source>
        <dbReference type="ARBA" id="ARBA00023002"/>
    </source>
</evidence>
<dbReference type="SUPFAM" id="SSF51735">
    <property type="entry name" value="NAD(P)-binding Rossmann-fold domains"/>
    <property type="match status" value="1"/>
</dbReference>
<dbReference type="InterPro" id="IPR002347">
    <property type="entry name" value="SDR_fam"/>
</dbReference>
<dbReference type="InterPro" id="IPR036291">
    <property type="entry name" value="NAD(P)-bd_dom_sf"/>
</dbReference>
<dbReference type="Gene3D" id="3.40.50.720">
    <property type="entry name" value="NAD(P)-binding Rossmann-like Domain"/>
    <property type="match status" value="1"/>
</dbReference>
<dbReference type="OrthoDB" id="157221at2759"/>
<dbReference type="Pfam" id="PF00106">
    <property type="entry name" value="adh_short"/>
    <property type="match status" value="1"/>
</dbReference>
<comment type="caution">
    <text evidence="2">The sequence shown here is derived from an EMBL/GenBank/DDBJ whole genome shotgun (WGS) entry which is preliminary data.</text>
</comment>
<dbReference type="GO" id="GO:0016491">
    <property type="term" value="F:oxidoreductase activity"/>
    <property type="evidence" value="ECO:0007669"/>
    <property type="project" value="UniProtKB-KW"/>
</dbReference>
<proteinExistence type="predicted"/>